<reference evidence="2" key="1">
    <citation type="journal article" date="2019" name="Sci. Rep.">
        <title>Draft genome of Tanacetum cinerariifolium, the natural source of mosquito coil.</title>
        <authorList>
            <person name="Yamashiro T."/>
            <person name="Shiraishi A."/>
            <person name="Satake H."/>
            <person name="Nakayama K."/>
        </authorList>
    </citation>
    <scope>NUCLEOTIDE SEQUENCE</scope>
</reference>
<dbReference type="InterPro" id="IPR001584">
    <property type="entry name" value="Integrase_cat-core"/>
</dbReference>
<dbReference type="InterPro" id="IPR052160">
    <property type="entry name" value="Gypsy_RT_Integrase-like"/>
</dbReference>
<keyword evidence="2" id="KW-0808">Transferase</keyword>
<dbReference type="Pfam" id="PF17921">
    <property type="entry name" value="Integrase_H2C2"/>
    <property type="match status" value="1"/>
</dbReference>
<keyword evidence="2" id="KW-0548">Nucleotidyltransferase</keyword>
<dbReference type="SUPFAM" id="SSF56672">
    <property type="entry name" value="DNA/RNA polymerases"/>
    <property type="match status" value="1"/>
</dbReference>
<keyword evidence="2" id="KW-0695">RNA-directed DNA polymerase</keyword>
<name>A0A699HMU7_TANCI</name>
<protein>
    <submittedName>
        <fullName evidence="2">Reverse transcriptase domain-containing protein</fullName>
    </submittedName>
</protein>
<dbReference type="EMBL" id="BKCJ010179999">
    <property type="protein sequence ID" value="GEY45518.1"/>
    <property type="molecule type" value="Genomic_DNA"/>
</dbReference>
<dbReference type="GO" id="GO:0003676">
    <property type="term" value="F:nucleic acid binding"/>
    <property type="evidence" value="ECO:0007669"/>
    <property type="project" value="InterPro"/>
</dbReference>
<dbReference type="Pfam" id="PF00665">
    <property type="entry name" value="rve"/>
    <property type="match status" value="1"/>
</dbReference>
<dbReference type="InterPro" id="IPR043502">
    <property type="entry name" value="DNA/RNA_pol_sf"/>
</dbReference>
<dbReference type="Gene3D" id="2.40.70.10">
    <property type="entry name" value="Acid Proteases"/>
    <property type="match status" value="1"/>
</dbReference>
<evidence type="ECO:0000313" key="2">
    <source>
        <dbReference type="EMBL" id="GEY45518.1"/>
    </source>
</evidence>
<dbReference type="Gene3D" id="3.10.10.10">
    <property type="entry name" value="HIV Type 1 Reverse Transcriptase, subunit A, domain 1"/>
    <property type="match status" value="1"/>
</dbReference>
<dbReference type="PANTHER" id="PTHR47266">
    <property type="entry name" value="ENDONUCLEASE-RELATED"/>
    <property type="match status" value="1"/>
</dbReference>
<dbReference type="InterPro" id="IPR021109">
    <property type="entry name" value="Peptidase_aspartic_dom_sf"/>
</dbReference>
<organism evidence="2">
    <name type="scientific">Tanacetum cinerariifolium</name>
    <name type="common">Dalmatian daisy</name>
    <name type="synonym">Chrysanthemum cinerariifolium</name>
    <dbReference type="NCBI Taxonomy" id="118510"/>
    <lineage>
        <taxon>Eukaryota</taxon>
        <taxon>Viridiplantae</taxon>
        <taxon>Streptophyta</taxon>
        <taxon>Embryophyta</taxon>
        <taxon>Tracheophyta</taxon>
        <taxon>Spermatophyta</taxon>
        <taxon>Magnoliopsida</taxon>
        <taxon>eudicotyledons</taxon>
        <taxon>Gunneridae</taxon>
        <taxon>Pentapetalae</taxon>
        <taxon>asterids</taxon>
        <taxon>campanulids</taxon>
        <taxon>Asterales</taxon>
        <taxon>Asteraceae</taxon>
        <taxon>Asteroideae</taxon>
        <taxon>Anthemideae</taxon>
        <taxon>Anthemidinae</taxon>
        <taxon>Tanacetum</taxon>
    </lineage>
</organism>
<dbReference type="AlphaFoldDB" id="A0A699HMU7"/>
<gene>
    <name evidence="2" type="ORF">Tci_417492</name>
</gene>
<dbReference type="GO" id="GO:0015074">
    <property type="term" value="P:DNA integration"/>
    <property type="evidence" value="ECO:0007669"/>
    <property type="project" value="InterPro"/>
</dbReference>
<dbReference type="InterPro" id="IPR036397">
    <property type="entry name" value="RNaseH_sf"/>
</dbReference>
<dbReference type="GO" id="GO:0003964">
    <property type="term" value="F:RNA-directed DNA polymerase activity"/>
    <property type="evidence" value="ECO:0007669"/>
    <property type="project" value="UniProtKB-KW"/>
</dbReference>
<dbReference type="InterPro" id="IPR041588">
    <property type="entry name" value="Integrase_H2C2"/>
</dbReference>
<dbReference type="Gene3D" id="1.10.340.70">
    <property type="match status" value="1"/>
</dbReference>
<dbReference type="Gene3D" id="3.30.420.10">
    <property type="entry name" value="Ribonuclease H-like superfamily/Ribonuclease H"/>
    <property type="match status" value="1"/>
</dbReference>
<accession>A0A699HMU7</accession>
<dbReference type="CDD" id="cd00303">
    <property type="entry name" value="retropepsin_like"/>
    <property type="match status" value="1"/>
</dbReference>
<dbReference type="PROSITE" id="PS50994">
    <property type="entry name" value="INTEGRASE"/>
    <property type="match status" value="1"/>
</dbReference>
<sequence length="656" mass="75023">MDLGQEGKREVTDENVVEDKEYEDLLSNKSNIEDLSNVELNANCLAIELNKIPEKMGNSGPFTMPCGLDNSTVKQALVDLGASINMMPYSLFKKLAQKELTPTRMSIRLVDHTYRYPKGIAEDMMVRVGKFIFPADFMILDMDEDVKVGDESMVFDLSKSMKHPKECEDELYFVEGIENSDKDEVFDYLGYAWGIHLYGVSTYSRMLKTPAKAESVLNTIRLYEFSHIILSQNDTFKLKPAIKDPPVLELKDLPSHLEYDFLAEDSKLLVIIDKDLSSIEKEKLLGVLKEHKRTIAWKISDIKRINPSYCTNKILMEEDYKPVVQHQRMVNPNIKEVVKKEVVKLLDAGLIYPISDSPWKDAFWALKLPDYISKMHDGHISRHDRVFYGGADQVIRRCVFGEVAKKILTECHQGSIGGHHGPNYMAKKVFDSGFFWPSIYKDAHTLVKSCDACQRQGTISFKNEIPQQMIQVCEIFDVWGINFMGPFPPSKSNKYILVVVDYVSKWVEAKALSTNDARVVVKFIKQLFSRFDTPNALISDRGTQFCNKVLENALLKYGVTHRFATPYHPQTSGQVEVTNRGIKRILERTNGKNQKEWAEKLDDALWAFRTAYKTPIGSTPYHLVYGKAFHLPIELDHKAFWALQEANFDLTKSGDF</sequence>
<proteinExistence type="predicted"/>
<dbReference type="InterPro" id="IPR012337">
    <property type="entry name" value="RNaseH-like_sf"/>
</dbReference>
<evidence type="ECO:0000259" key="1">
    <source>
        <dbReference type="PROSITE" id="PS50994"/>
    </source>
</evidence>
<dbReference type="SUPFAM" id="SSF53098">
    <property type="entry name" value="Ribonuclease H-like"/>
    <property type="match status" value="1"/>
</dbReference>
<feature type="domain" description="Integrase catalytic" evidence="1">
    <location>
        <begin position="462"/>
        <end position="628"/>
    </location>
</feature>
<comment type="caution">
    <text evidence="2">The sequence shown here is derived from an EMBL/GenBank/DDBJ whole genome shotgun (WGS) entry which is preliminary data.</text>
</comment>